<reference evidence="1" key="1">
    <citation type="journal article" date="2023" name="Mol. Phylogenet. Evol.">
        <title>Genome-scale phylogeny and comparative genomics of the fungal order Sordariales.</title>
        <authorList>
            <person name="Hensen N."/>
            <person name="Bonometti L."/>
            <person name="Westerberg I."/>
            <person name="Brannstrom I.O."/>
            <person name="Guillou S."/>
            <person name="Cros-Aarteil S."/>
            <person name="Calhoun S."/>
            <person name="Haridas S."/>
            <person name="Kuo A."/>
            <person name="Mondo S."/>
            <person name="Pangilinan J."/>
            <person name="Riley R."/>
            <person name="LaButti K."/>
            <person name="Andreopoulos B."/>
            <person name="Lipzen A."/>
            <person name="Chen C."/>
            <person name="Yan M."/>
            <person name="Daum C."/>
            <person name="Ng V."/>
            <person name="Clum A."/>
            <person name="Steindorff A."/>
            <person name="Ohm R.A."/>
            <person name="Martin F."/>
            <person name="Silar P."/>
            <person name="Natvig D.O."/>
            <person name="Lalanne C."/>
            <person name="Gautier V."/>
            <person name="Ament-Velasquez S.L."/>
            <person name="Kruys A."/>
            <person name="Hutchinson M.I."/>
            <person name="Powell A.J."/>
            <person name="Barry K."/>
            <person name="Miller A.N."/>
            <person name="Grigoriev I.V."/>
            <person name="Debuchy R."/>
            <person name="Gladieux P."/>
            <person name="Hiltunen Thoren M."/>
            <person name="Johannesson H."/>
        </authorList>
    </citation>
    <scope>NUCLEOTIDE SEQUENCE</scope>
    <source>
        <strain evidence="1">CBS 508.74</strain>
    </source>
</reference>
<dbReference type="AlphaFoldDB" id="A0AAN6TNM1"/>
<proteinExistence type="predicted"/>
<organism evidence="1 2">
    <name type="scientific">Canariomyces notabilis</name>
    <dbReference type="NCBI Taxonomy" id="2074819"/>
    <lineage>
        <taxon>Eukaryota</taxon>
        <taxon>Fungi</taxon>
        <taxon>Dikarya</taxon>
        <taxon>Ascomycota</taxon>
        <taxon>Pezizomycotina</taxon>
        <taxon>Sordariomycetes</taxon>
        <taxon>Sordariomycetidae</taxon>
        <taxon>Sordariales</taxon>
        <taxon>Chaetomiaceae</taxon>
        <taxon>Canariomyces</taxon>
    </lineage>
</organism>
<gene>
    <name evidence="1" type="ORF">N656DRAFT_64056</name>
</gene>
<name>A0AAN6TNM1_9PEZI</name>
<dbReference type="GeneID" id="89934529"/>
<comment type="caution">
    <text evidence="1">The sequence shown here is derived from an EMBL/GenBank/DDBJ whole genome shotgun (WGS) entry which is preliminary data.</text>
</comment>
<evidence type="ECO:0000313" key="2">
    <source>
        <dbReference type="Proteomes" id="UP001302812"/>
    </source>
</evidence>
<sequence>MATRSWRLPQASDLISSLRVSKCLAEINRLGTVLGRLRMGVPRRKCWGPYECCSAVYYCRGTSYMKCLVRYIIMQHFITASAHATLSWRCSEKAAIKKPVHQTSSRRYEMVEDLIRTHLLCAIPPPLCGDELARCGGDINPGRWARSSPRAPLVVCGVDESRRFLPKLGLAYSPAPCSVKVRTFRHCNRLRCTCRTPEASRGQESLGQILESGRRYSSR</sequence>
<dbReference type="EMBL" id="MU853332">
    <property type="protein sequence ID" value="KAK4117827.1"/>
    <property type="molecule type" value="Genomic_DNA"/>
</dbReference>
<accession>A0AAN6TNM1</accession>
<keyword evidence="2" id="KW-1185">Reference proteome</keyword>
<protein>
    <submittedName>
        <fullName evidence="1">Uncharacterized protein</fullName>
    </submittedName>
</protein>
<dbReference type="RefSeq" id="XP_064675397.1">
    <property type="nucleotide sequence ID" value="XM_064810404.1"/>
</dbReference>
<dbReference type="Proteomes" id="UP001302812">
    <property type="component" value="Unassembled WGS sequence"/>
</dbReference>
<reference evidence="1" key="2">
    <citation type="submission" date="2023-05" db="EMBL/GenBank/DDBJ databases">
        <authorList>
            <consortium name="Lawrence Berkeley National Laboratory"/>
            <person name="Steindorff A."/>
            <person name="Hensen N."/>
            <person name="Bonometti L."/>
            <person name="Westerberg I."/>
            <person name="Brannstrom I.O."/>
            <person name="Guillou S."/>
            <person name="Cros-Aarteil S."/>
            <person name="Calhoun S."/>
            <person name="Haridas S."/>
            <person name="Kuo A."/>
            <person name="Mondo S."/>
            <person name="Pangilinan J."/>
            <person name="Riley R."/>
            <person name="Labutti K."/>
            <person name="Andreopoulos B."/>
            <person name="Lipzen A."/>
            <person name="Chen C."/>
            <person name="Yanf M."/>
            <person name="Daum C."/>
            <person name="Ng V."/>
            <person name="Clum A."/>
            <person name="Ohm R."/>
            <person name="Martin F."/>
            <person name="Silar P."/>
            <person name="Natvig D."/>
            <person name="Lalanne C."/>
            <person name="Gautier V."/>
            <person name="Ament-Velasquez S.L."/>
            <person name="Kruys A."/>
            <person name="Hutchinson M.I."/>
            <person name="Powell A.J."/>
            <person name="Barry K."/>
            <person name="Miller A.N."/>
            <person name="Grigoriev I.V."/>
            <person name="Debuchy R."/>
            <person name="Gladieux P."/>
            <person name="Thoren M.H."/>
            <person name="Johannesson H."/>
        </authorList>
    </citation>
    <scope>NUCLEOTIDE SEQUENCE</scope>
    <source>
        <strain evidence="1">CBS 508.74</strain>
    </source>
</reference>
<evidence type="ECO:0000313" key="1">
    <source>
        <dbReference type="EMBL" id="KAK4117827.1"/>
    </source>
</evidence>